<dbReference type="InterPro" id="IPR029044">
    <property type="entry name" value="Nucleotide-diphossugar_trans"/>
</dbReference>
<dbReference type="Gene3D" id="3.90.550.10">
    <property type="entry name" value="Spore Coat Polysaccharide Biosynthesis Protein SpsA, Chain A"/>
    <property type="match status" value="1"/>
</dbReference>
<dbReference type="Pfam" id="PF00535">
    <property type="entry name" value="Glycos_transf_2"/>
    <property type="match status" value="1"/>
</dbReference>
<gene>
    <name evidence="3" type="ORF">SAMN05216354_1069</name>
</gene>
<name>A0A1H5TJV6_XYLRU</name>
<dbReference type="InterPro" id="IPR001173">
    <property type="entry name" value="Glyco_trans_2-like"/>
</dbReference>
<evidence type="ECO:0000259" key="2">
    <source>
        <dbReference type="Pfam" id="PF00535"/>
    </source>
</evidence>
<evidence type="ECO:0000313" key="3">
    <source>
        <dbReference type="EMBL" id="SEF62287.1"/>
    </source>
</evidence>
<dbReference type="SUPFAM" id="SSF53448">
    <property type="entry name" value="Nucleotide-diphospho-sugar transferases"/>
    <property type="match status" value="1"/>
</dbReference>
<dbReference type="CDD" id="cd02511">
    <property type="entry name" value="Beta4Glucosyltransferase"/>
    <property type="match status" value="1"/>
</dbReference>
<dbReference type="AlphaFoldDB" id="A0A1H5TJV6"/>
<dbReference type="RefSeq" id="WP_103915354.1">
    <property type="nucleotide sequence ID" value="NZ_FNUV01000002.1"/>
</dbReference>
<accession>A0A1H5TJV6</accession>
<organism evidence="3 4">
    <name type="scientific">Xylanibacter ruminicola</name>
    <name type="common">Prevotella ruminicola</name>
    <dbReference type="NCBI Taxonomy" id="839"/>
    <lineage>
        <taxon>Bacteria</taxon>
        <taxon>Pseudomonadati</taxon>
        <taxon>Bacteroidota</taxon>
        <taxon>Bacteroidia</taxon>
        <taxon>Bacteroidales</taxon>
        <taxon>Prevotellaceae</taxon>
        <taxon>Xylanibacter</taxon>
    </lineage>
</organism>
<sequence>MLDITTIILTYNEELHIKRCLDIICPVVKDVFVIDCFSEDRTVEIAQSYANVHVLQHEWPTTKHAGQLNWALENAPITTKWVMRLDADEYPMKDLVEEMQQKIPSLGDEITGIVLKRRHIFMGKWMKGGIYPVKLLRIFRYRKAMCERRFMDEHIQLLEGKSVEFEHDFCDHSLINISEYCKKHINYAYSEATQVLNEMYHLTGSASDNITHLGEQAEKKHRIKCKYNRLPLFWRSFAYFVYRYFLRGGFLDGKEGFIFAFIQGWWYRTLVDVKVLEVMKWMKANHLDANSPEGRQALKQYIKDHWGIVLSSRGSV</sequence>
<protein>
    <submittedName>
        <fullName evidence="3">Glycosyltransferase involved in cell wall bisynthesis</fullName>
    </submittedName>
</protein>
<feature type="domain" description="Glycosyltransferase 2-like" evidence="2">
    <location>
        <begin position="7"/>
        <end position="118"/>
    </location>
</feature>
<evidence type="ECO:0000313" key="4">
    <source>
        <dbReference type="Proteomes" id="UP000236735"/>
    </source>
</evidence>
<dbReference type="GO" id="GO:0016740">
    <property type="term" value="F:transferase activity"/>
    <property type="evidence" value="ECO:0007669"/>
    <property type="project" value="UniProtKB-KW"/>
</dbReference>
<keyword evidence="3" id="KW-0808">Transferase</keyword>
<evidence type="ECO:0000256" key="1">
    <source>
        <dbReference type="ARBA" id="ARBA00038494"/>
    </source>
</evidence>
<dbReference type="EMBL" id="FNUV01000002">
    <property type="protein sequence ID" value="SEF62287.1"/>
    <property type="molecule type" value="Genomic_DNA"/>
</dbReference>
<dbReference type="Proteomes" id="UP000236735">
    <property type="component" value="Unassembled WGS sequence"/>
</dbReference>
<proteinExistence type="inferred from homology"/>
<dbReference type="PANTHER" id="PTHR43630">
    <property type="entry name" value="POLY-BETA-1,6-N-ACETYL-D-GLUCOSAMINE SYNTHASE"/>
    <property type="match status" value="1"/>
</dbReference>
<reference evidence="3 4" key="1">
    <citation type="submission" date="2016-10" db="EMBL/GenBank/DDBJ databases">
        <authorList>
            <person name="de Groot N.N."/>
        </authorList>
    </citation>
    <scope>NUCLEOTIDE SEQUENCE [LARGE SCALE GENOMIC DNA]</scope>
    <source>
        <strain evidence="3 4">AR32</strain>
    </source>
</reference>
<comment type="similarity">
    <text evidence="1">Belongs to the glycosyltransferase 2 family. WaaE/KdtX subfamily.</text>
</comment>
<dbReference type="PANTHER" id="PTHR43630:SF2">
    <property type="entry name" value="GLYCOSYLTRANSFERASE"/>
    <property type="match status" value="1"/>
</dbReference>